<dbReference type="GO" id="GO:0004771">
    <property type="term" value="F:sterol ester esterase activity"/>
    <property type="evidence" value="ECO:0007669"/>
    <property type="project" value="TreeGrafter"/>
</dbReference>
<comment type="catalytic activity">
    <reaction evidence="23">
        <text>1-O-hexadecyl-2-acetyl-sn-glycerol + H2O = 1-O-hexadecyl-sn-glycerol + acetate + H(+)</text>
        <dbReference type="Rhea" id="RHEA:38563"/>
        <dbReference type="ChEBI" id="CHEBI:15377"/>
        <dbReference type="ChEBI" id="CHEBI:15378"/>
        <dbReference type="ChEBI" id="CHEBI:30089"/>
        <dbReference type="ChEBI" id="CHEBI:34115"/>
        <dbReference type="ChEBI" id="CHEBI:75936"/>
    </reaction>
    <physiologicalReaction direction="left-to-right" evidence="23">
        <dbReference type="Rhea" id="RHEA:38564"/>
    </physiologicalReaction>
</comment>
<evidence type="ECO:0000259" key="42">
    <source>
        <dbReference type="Pfam" id="PF07859"/>
    </source>
</evidence>
<comment type="subcellular location">
    <subcellularLocation>
        <location evidence="3">Cell membrane</location>
    </subcellularLocation>
    <subcellularLocation>
        <location evidence="6">Cytoplasm</location>
        <location evidence="6">Cytosol</location>
    </subcellularLocation>
    <subcellularLocation>
        <location evidence="5">Lipid droplet</location>
    </subcellularLocation>
    <subcellularLocation>
        <location evidence="4">Membrane</location>
        <location evidence="4">Caveola</location>
    </subcellularLocation>
</comment>
<evidence type="ECO:0000256" key="6">
    <source>
        <dbReference type="ARBA" id="ARBA00004514"/>
    </source>
</evidence>
<organism evidence="43">
    <name type="scientific">Sarcoptes scabiei</name>
    <name type="common">Itch mite</name>
    <name type="synonym">Acarus scabiei</name>
    <dbReference type="NCBI Taxonomy" id="52283"/>
    <lineage>
        <taxon>Eukaryota</taxon>
        <taxon>Metazoa</taxon>
        <taxon>Ecdysozoa</taxon>
        <taxon>Arthropoda</taxon>
        <taxon>Chelicerata</taxon>
        <taxon>Arachnida</taxon>
        <taxon>Acari</taxon>
        <taxon>Acariformes</taxon>
        <taxon>Sarcoptiformes</taxon>
        <taxon>Astigmata</taxon>
        <taxon>Psoroptidia</taxon>
        <taxon>Sarcoptoidea</taxon>
        <taxon>Sarcoptidae</taxon>
        <taxon>Sarcoptinae</taxon>
        <taxon>Sarcoptes</taxon>
    </lineage>
</organism>
<comment type="similarity">
    <text evidence="9">Belongs to the 'GDXG' lipolytic enzyme family.</text>
</comment>
<evidence type="ECO:0000256" key="36">
    <source>
        <dbReference type="ARBA" id="ARBA00049143"/>
    </source>
</evidence>
<reference evidence="45" key="1">
    <citation type="journal article" date="2020" name="PLoS Negl. Trop. Dis.">
        <title>High-quality nuclear genome for Sarcoptes scabiei-A critical resource for a neglected parasite.</title>
        <authorList>
            <person name="Korhonen P.K."/>
            <person name="Gasser R.B."/>
            <person name="Ma G."/>
            <person name="Wang T."/>
            <person name="Stroehlein A.J."/>
            <person name="Young N.D."/>
            <person name="Ang C.S."/>
            <person name="Fernando D.D."/>
            <person name="Lu H.C."/>
            <person name="Taylor S."/>
            <person name="Reynolds S.L."/>
            <person name="Mofiz E."/>
            <person name="Najaraj S.H."/>
            <person name="Gowda H."/>
            <person name="Madugundu A."/>
            <person name="Renuse S."/>
            <person name="Holt D."/>
            <person name="Pandey A."/>
            <person name="Papenfuss A.T."/>
            <person name="Fischer K."/>
        </authorList>
    </citation>
    <scope>NUCLEOTIDE SEQUENCE [LARGE SCALE GENOMIC DNA]</scope>
</reference>
<evidence type="ECO:0000256" key="8">
    <source>
        <dbReference type="ARBA" id="ARBA00005189"/>
    </source>
</evidence>
<dbReference type="AlphaFoldDB" id="A0A834VEQ7"/>
<dbReference type="GO" id="GO:0008203">
    <property type="term" value="P:cholesterol metabolic process"/>
    <property type="evidence" value="ECO:0007669"/>
    <property type="project" value="UniProtKB-KW"/>
</dbReference>
<evidence type="ECO:0000256" key="18">
    <source>
        <dbReference type="ARBA" id="ARBA00022963"/>
    </source>
</evidence>
<evidence type="ECO:0000256" key="27">
    <source>
        <dbReference type="ARBA" id="ARBA00047438"/>
    </source>
</evidence>
<dbReference type="SUPFAM" id="SSF53474">
    <property type="entry name" value="alpha/beta-Hydrolases"/>
    <property type="match status" value="1"/>
</dbReference>
<protein>
    <recommendedName>
        <fullName evidence="12">Hormone-sensitive lipase</fullName>
        <ecNumber evidence="11">3.1.1.23</ecNumber>
        <ecNumber evidence="10">3.1.1.79</ecNumber>
    </recommendedName>
    <alternativeName>
        <fullName evidence="25">Monoacylglycerol lipase LIPE</fullName>
    </alternativeName>
    <alternativeName>
        <fullName evidence="24">Retinyl ester hydrolase</fullName>
    </alternativeName>
</protein>
<dbReference type="Pfam" id="PF07859">
    <property type="entry name" value="Abhydrolase_3"/>
    <property type="match status" value="1"/>
</dbReference>
<comment type="catalytic activity">
    <reaction evidence="33">
        <text>1,2-di-(9Z-octadecenoyl)-glycerol + (9Z)-octadecenoate + H(+) = 1,2,3-tri-(9Z-octadecenoyl)-glycerol + H2O</text>
        <dbReference type="Rhea" id="RHEA:38379"/>
        <dbReference type="ChEBI" id="CHEBI:15377"/>
        <dbReference type="ChEBI" id="CHEBI:15378"/>
        <dbReference type="ChEBI" id="CHEBI:30823"/>
        <dbReference type="ChEBI" id="CHEBI:52323"/>
        <dbReference type="ChEBI" id="CHEBI:53753"/>
    </reaction>
    <physiologicalReaction direction="right-to-left" evidence="33">
        <dbReference type="Rhea" id="RHEA:38381"/>
    </physiologicalReaction>
</comment>
<dbReference type="PANTHER" id="PTHR23025">
    <property type="entry name" value="TRIACYLGLYCEROL LIPASE"/>
    <property type="match status" value="1"/>
</dbReference>
<comment type="catalytic activity">
    <reaction evidence="1">
        <text>a triacylglycerol + H2O = a diacylglycerol + a fatty acid + H(+)</text>
        <dbReference type="Rhea" id="RHEA:12044"/>
        <dbReference type="ChEBI" id="CHEBI:15377"/>
        <dbReference type="ChEBI" id="CHEBI:15378"/>
        <dbReference type="ChEBI" id="CHEBI:17855"/>
        <dbReference type="ChEBI" id="CHEBI:18035"/>
        <dbReference type="ChEBI" id="CHEBI:28868"/>
        <dbReference type="EC" id="3.1.1.79"/>
    </reaction>
</comment>
<evidence type="ECO:0000256" key="17">
    <source>
        <dbReference type="ARBA" id="ARBA00022801"/>
    </source>
</evidence>
<feature type="domain" description="Hormone-sensitive lipase N-terminal" evidence="41">
    <location>
        <begin position="45"/>
        <end position="257"/>
    </location>
</feature>
<evidence type="ECO:0000256" key="13">
    <source>
        <dbReference type="ARBA" id="ARBA00022475"/>
    </source>
</evidence>
<comment type="catalytic activity">
    <reaction evidence="29">
        <text>2-(5Z,8Z,11Z,14Z-eicosatetraenoyl)-glycerol + H2O = glycerol + (5Z,8Z,11Z,14Z)-eicosatetraenoate + H(+)</text>
        <dbReference type="Rhea" id="RHEA:26132"/>
        <dbReference type="ChEBI" id="CHEBI:15377"/>
        <dbReference type="ChEBI" id="CHEBI:15378"/>
        <dbReference type="ChEBI" id="CHEBI:17754"/>
        <dbReference type="ChEBI" id="CHEBI:32395"/>
        <dbReference type="ChEBI" id="CHEBI:52392"/>
    </reaction>
    <physiologicalReaction direction="left-to-right" evidence="29">
        <dbReference type="Rhea" id="RHEA:26133"/>
    </physiologicalReaction>
</comment>
<comment type="catalytic activity">
    <reaction evidence="35">
        <text>all-trans-retinyl hexadecanoate + H2O = all-trans-retinol + hexadecanoate + H(+)</text>
        <dbReference type="Rhea" id="RHEA:13933"/>
        <dbReference type="ChEBI" id="CHEBI:7896"/>
        <dbReference type="ChEBI" id="CHEBI:15377"/>
        <dbReference type="ChEBI" id="CHEBI:15378"/>
        <dbReference type="ChEBI" id="CHEBI:17336"/>
        <dbReference type="ChEBI" id="CHEBI:17616"/>
    </reaction>
    <physiologicalReaction direction="left-to-right" evidence="35">
        <dbReference type="Rhea" id="RHEA:13934"/>
    </physiologicalReaction>
</comment>
<comment type="catalytic activity">
    <reaction evidence="37">
        <text>a monoacylglycerol + H2O = glycerol + a fatty acid + H(+)</text>
        <dbReference type="Rhea" id="RHEA:15245"/>
        <dbReference type="ChEBI" id="CHEBI:15377"/>
        <dbReference type="ChEBI" id="CHEBI:15378"/>
        <dbReference type="ChEBI" id="CHEBI:17408"/>
        <dbReference type="ChEBI" id="CHEBI:17754"/>
        <dbReference type="ChEBI" id="CHEBI:28868"/>
        <dbReference type="EC" id="3.1.1.79"/>
    </reaction>
</comment>
<dbReference type="InterPro" id="IPR010468">
    <property type="entry name" value="HSL_N"/>
</dbReference>
<dbReference type="GO" id="GO:0005901">
    <property type="term" value="C:caveola"/>
    <property type="evidence" value="ECO:0007669"/>
    <property type="project" value="UniProtKB-SubCell"/>
</dbReference>
<reference evidence="43" key="2">
    <citation type="submission" date="2020-01" db="EMBL/GenBank/DDBJ databases">
        <authorList>
            <person name="Korhonen P.K.K."/>
            <person name="Guangxu M.G."/>
            <person name="Wang T.W."/>
            <person name="Stroehlein A.J.S."/>
            <person name="Young N.D."/>
            <person name="Ang C.-S.A."/>
            <person name="Fernando D.W.F."/>
            <person name="Lu H.L."/>
            <person name="Taylor S.T."/>
            <person name="Ehtesham M.E.M."/>
            <person name="Najaraj S.H.N."/>
            <person name="Harsha G.H.G."/>
            <person name="Madugundu A.M."/>
            <person name="Renuse S.R."/>
            <person name="Holt D.H."/>
            <person name="Pandey A.P."/>
            <person name="Papenfuss A.P."/>
            <person name="Gasser R.B.G."/>
            <person name="Fischer K.F."/>
        </authorList>
    </citation>
    <scope>NUCLEOTIDE SEQUENCE</scope>
    <source>
        <strain evidence="43">SSS_KF_BRIS2020</strain>
    </source>
</reference>
<comment type="catalytic activity">
    <reaction evidence="30">
        <text>cholesteryl (9Z-octadecenoate) + H2O = cholesterol + (9Z)-octadecenoate + H(+)</text>
        <dbReference type="Rhea" id="RHEA:33875"/>
        <dbReference type="ChEBI" id="CHEBI:15377"/>
        <dbReference type="ChEBI" id="CHEBI:15378"/>
        <dbReference type="ChEBI" id="CHEBI:16113"/>
        <dbReference type="ChEBI" id="CHEBI:30823"/>
        <dbReference type="ChEBI" id="CHEBI:46898"/>
    </reaction>
    <physiologicalReaction direction="left-to-right" evidence="30">
        <dbReference type="Rhea" id="RHEA:33876"/>
    </physiologicalReaction>
</comment>
<dbReference type="GO" id="GO:0019433">
    <property type="term" value="P:triglyceride catabolic process"/>
    <property type="evidence" value="ECO:0007669"/>
    <property type="project" value="UniProtKB-UniPathway"/>
</dbReference>
<dbReference type="EC" id="3.1.1.79" evidence="10"/>
<evidence type="ECO:0000256" key="31">
    <source>
        <dbReference type="ARBA" id="ARBA00047674"/>
    </source>
</evidence>
<comment type="catalytic activity">
    <reaction evidence="40">
        <text>1,2-di-(9Z-octadecenoyl)-sn-glycerol + H2O = (9Z-octadecenoyl)-glycerol + (9Z)-octadecenoate + H(+)</text>
        <dbReference type="Rhea" id="RHEA:39935"/>
        <dbReference type="ChEBI" id="CHEBI:15377"/>
        <dbReference type="ChEBI" id="CHEBI:15378"/>
        <dbReference type="ChEBI" id="CHEBI:30823"/>
        <dbReference type="ChEBI" id="CHEBI:52333"/>
        <dbReference type="ChEBI" id="CHEBI:75937"/>
    </reaction>
    <physiologicalReaction direction="left-to-right" evidence="40">
        <dbReference type="Rhea" id="RHEA:39936"/>
    </physiologicalReaction>
</comment>
<keyword evidence="20" id="KW-0472">Membrane</keyword>
<evidence type="ECO:0000256" key="38">
    <source>
        <dbReference type="ARBA" id="ARBA00049372"/>
    </source>
</evidence>
<comment type="catalytic activity">
    <reaction evidence="36">
        <text>2,3-di-(9Z)-octadecenoyl-sn-glycerol + H2O = 2-(9Z-octadecenoyl)-glycerol + (9Z)-octadecenoate + H(+)</text>
        <dbReference type="Rhea" id="RHEA:38383"/>
        <dbReference type="ChEBI" id="CHEBI:15377"/>
        <dbReference type="ChEBI" id="CHEBI:15378"/>
        <dbReference type="ChEBI" id="CHEBI:30823"/>
        <dbReference type="ChEBI" id="CHEBI:73990"/>
        <dbReference type="ChEBI" id="CHEBI:75824"/>
    </reaction>
    <physiologicalReaction direction="left-to-right" evidence="36">
        <dbReference type="Rhea" id="RHEA:38384"/>
    </physiologicalReaction>
</comment>
<comment type="catalytic activity">
    <reaction evidence="34">
        <text>1,2-di-(9Z-octadecenoyl)-glycerol + H2O = (9Z-octadecenoyl)-glycerol + (9Z)-octadecenoate + H(+)</text>
        <dbReference type="Rhea" id="RHEA:38455"/>
        <dbReference type="ChEBI" id="CHEBI:15377"/>
        <dbReference type="ChEBI" id="CHEBI:15378"/>
        <dbReference type="ChEBI" id="CHEBI:30823"/>
        <dbReference type="ChEBI" id="CHEBI:52323"/>
        <dbReference type="ChEBI" id="CHEBI:75937"/>
    </reaction>
    <physiologicalReaction direction="left-to-right" evidence="34">
        <dbReference type="Rhea" id="RHEA:38456"/>
    </physiologicalReaction>
</comment>
<evidence type="ECO:0000256" key="28">
    <source>
        <dbReference type="ARBA" id="ARBA00047458"/>
    </source>
</evidence>
<evidence type="ECO:0000256" key="3">
    <source>
        <dbReference type="ARBA" id="ARBA00004236"/>
    </source>
</evidence>
<gene>
    <name evidence="43" type="ORF">SSS_8501</name>
</gene>
<evidence type="ECO:0000256" key="24">
    <source>
        <dbReference type="ARBA" id="ARBA00030031"/>
    </source>
</evidence>
<comment type="catalytic activity">
    <reaction evidence="38">
        <text>1,3-di-(9Z-octadecenoyl)-glycerol + H2O = 1-(9Z-octadecenoyl)-glycerol + (9Z)-octadecenoate + H(+)</text>
        <dbReference type="Rhea" id="RHEA:39939"/>
        <dbReference type="ChEBI" id="CHEBI:15377"/>
        <dbReference type="ChEBI" id="CHEBI:15378"/>
        <dbReference type="ChEBI" id="CHEBI:30823"/>
        <dbReference type="ChEBI" id="CHEBI:75342"/>
        <dbReference type="ChEBI" id="CHEBI:75735"/>
    </reaction>
    <physiologicalReaction direction="left-to-right" evidence="38">
        <dbReference type="Rhea" id="RHEA:39940"/>
    </physiologicalReaction>
</comment>
<evidence type="ECO:0000256" key="30">
    <source>
        <dbReference type="ARBA" id="ARBA00047653"/>
    </source>
</evidence>
<evidence type="ECO:0000313" key="43">
    <source>
        <dbReference type="EMBL" id="KAF7491038.1"/>
    </source>
</evidence>
<feature type="domain" description="Alpha/beta hydrolase fold-3" evidence="42">
    <location>
        <begin position="322"/>
        <end position="488"/>
    </location>
</feature>
<evidence type="ECO:0000259" key="41">
    <source>
        <dbReference type="Pfam" id="PF06350"/>
    </source>
</evidence>
<evidence type="ECO:0000313" key="45">
    <source>
        <dbReference type="Proteomes" id="UP000070412"/>
    </source>
</evidence>
<evidence type="ECO:0000256" key="23">
    <source>
        <dbReference type="ARBA" id="ARBA00023406"/>
    </source>
</evidence>
<evidence type="ECO:0000256" key="22">
    <source>
        <dbReference type="ARBA" id="ARBA00023221"/>
    </source>
</evidence>
<keyword evidence="21" id="KW-1207">Sterol metabolism</keyword>
<comment type="catalytic activity">
    <reaction evidence="32">
        <text>1,2,3-tri-(9Z-octadecenoyl)-glycerol + H2O = di-(9Z)-octadecenoylglycerol + (9Z)-octadecenoate + H(+)</text>
        <dbReference type="Rhea" id="RHEA:38575"/>
        <dbReference type="ChEBI" id="CHEBI:15377"/>
        <dbReference type="ChEBI" id="CHEBI:15378"/>
        <dbReference type="ChEBI" id="CHEBI:30823"/>
        <dbReference type="ChEBI" id="CHEBI:53753"/>
        <dbReference type="ChEBI" id="CHEBI:75945"/>
    </reaction>
    <physiologicalReaction direction="left-to-right" evidence="32">
        <dbReference type="Rhea" id="RHEA:38576"/>
    </physiologicalReaction>
</comment>
<evidence type="ECO:0000256" key="34">
    <source>
        <dbReference type="ARBA" id="ARBA00048674"/>
    </source>
</evidence>
<comment type="pathway">
    <text evidence="7">Glycerolipid metabolism; triacylglycerol degradation.</text>
</comment>
<keyword evidence="18" id="KW-0442">Lipid degradation</keyword>
<keyword evidence="45" id="KW-1185">Reference proteome</keyword>
<evidence type="ECO:0000256" key="5">
    <source>
        <dbReference type="ARBA" id="ARBA00004502"/>
    </source>
</evidence>
<keyword evidence="15" id="KW-0153">Cholesterol metabolism</keyword>
<comment type="catalytic activity">
    <reaction evidence="27">
        <text>1-(9Z-octadecenoyl)-glycerol + H2O = glycerol + (9Z)-octadecenoate + H(+)</text>
        <dbReference type="Rhea" id="RHEA:38487"/>
        <dbReference type="ChEBI" id="CHEBI:15377"/>
        <dbReference type="ChEBI" id="CHEBI:15378"/>
        <dbReference type="ChEBI" id="CHEBI:17754"/>
        <dbReference type="ChEBI" id="CHEBI:30823"/>
        <dbReference type="ChEBI" id="CHEBI:75342"/>
    </reaction>
    <physiologicalReaction direction="left-to-right" evidence="27">
        <dbReference type="Rhea" id="RHEA:38488"/>
    </physiologicalReaction>
</comment>
<accession>A0A834VEQ7</accession>
<evidence type="ECO:0000256" key="9">
    <source>
        <dbReference type="ARBA" id="ARBA00010515"/>
    </source>
</evidence>
<evidence type="ECO:0000256" key="26">
    <source>
        <dbReference type="ARBA" id="ARBA00046695"/>
    </source>
</evidence>
<keyword evidence="19" id="KW-0443">Lipid metabolism</keyword>
<dbReference type="GO" id="GO:0047372">
    <property type="term" value="F:monoacylglycerol lipase activity"/>
    <property type="evidence" value="ECO:0007669"/>
    <property type="project" value="UniProtKB-EC"/>
</dbReference>
<evidence type="ECO:0000256" key="21">
    <source>
        <dbReference type="ARBA" id="ARBA00023166"/>
    </source>
</evidence>
<comment type="catalytic activity">
    <reaction evidence="28">
        <text>1,2-di-(9Z-octadecenoyl)-glycerol + H2O = 2-(9Z-octadecenoyl)-glycerol + (9Z)-octadecenoate + H(+)</text>
        <dbReference type="Rhea" id="RHEA:38659"/>
        <dbReference type="ChEBI" id="CHEBI:15377"/>
        <dbReference type="ChEBI" id="CHEBI:15378"/>
        <dbReference type="ChEBI" id="CHEBI:30823"/>
        <dbReference type="ChEBI" id="CHEBI:52323"/>
        <dbReference type="ChEBI" id="CHEBI:73990"/>
    </reaction>
    <physiologicalReaction direction="left-to-right" evidence="28">
        <dbReference type="Rhea" id="RHEA:38660"/>
    </physiologicalReaction>
</comment>
<keyword evidence="16" id="KW-0551">Lipid droplet</keyword>
<keyword evidence="13" id="KW-1003">Cell membrane</keyword>
<reference evidence="44" key="3">
    <citation type="submission" date="2022-06" db="UniProtKB">
        <authorList>
            <consortium name="EnsemblMetazoa"/>
        </authorList>
    </citation>
    <scope>IDENTIFICATION</scope>
</reference>
<dbReference type="InterPro" id="IPR002168">
    <property type="entry name" value="Lipase_GDXG_HIS_AS"/>
</dbReference>
<sequence>MFSIFRNLIRDQVGFPFEIETISLDPNRTYGEQLRESFKLINDVYAHHQDLQIYLDRIEKIGEELLERAPHFDFDPQYPANGYWTMIILLIKFIKATVRPEVQEQIDHDVLVHLFQILDQGLEICRELYQQDALLTENKREATNHNLFQTNLDFIHLLEIVQSMKPQLNSLHEHFNFVWLGSMAKVMQFLTNFMAVYSTQWKSFRFYNWLSRKSRARMFTNMVLNVNVDCLKSMWNLTEFPLVRLLTPSLWQKLSISSRSIYCSSQQRWIIDPKKPIVHDTTKISHRSVEIDNIIKSKANKSIRCLLLQTRNRTKDRNKSLIFHVHGGGFISQSPESHSVYLINWVKKLETIPILSIDYSLSPESVFPEALQEVLDCYLWILSKKPDVEEKLGFRPEKIVICGDSAGGNFTMALMEVLNIIQKQITADGGDCWPYRYPDGLFLFYAPFTLSTKMVSPSRILTSIDGLVPLGTLLNCLGAYLPDELISNESKLSEKNQTIVLADSPDTFVRQSFKTLVPSNENLRHCLEQMNMFLENPFISPLMLEKIEFNHIPLYLYPLTFDAFLDDSIEMAKKWRPDKVQIYSIDEVPHGFLNLVDFDHKARIASYHCIDHIFDILS</sequence>
<evidence type="ECO:0000256" key="40">
    <source>
        <dbReference type="ARBA" id="ARBA00049519"/>
    </source>
</evidence>
<evidence type="ECO:0000256" key="7">
    <source>
        <dbReference type="ARBA" id="ARBA00004879"/>
    </source>
</evidence>
<dbReference type="GO" id="GO:0005811">
    <property type="term" value="C:lipid droplet"/>
    <property type="evidence" value="ECO:0007669"/>
    <property type="project" value="UniProtKB-SubCell"/>
</dbReference>
<dbReference type="InterPro" id="IPR013094">
    <property type="entry name" value="AB_hydrolase_3"/>
</dbReference>
<evidence type="ECO:0000256" key="15">
    <source>
        <dbReference type="ARBA" id="ARBA00022548"/>
    </source>
</evidence>
<evidence type="ECO:0000256" key="39">
    <source>
        <dbReference type="ARBA" id="ARBA00049461"/>
    </source>
</evidence>
<keyword evidence="22" id="KW-0753">Steroid metabolism</keyword>
<dbReference type="Proteomes" id="UP000070412">
    <property type="component" value="Unassembled WGS sequence"/>
</dbReference>
<evidence type="ECO:0000313" key="44">
    <source>
        <dbReference type="EnsemblMetazoa" id="KAF7491038.1"/>
    </source>
</evidence>
<evidence type="ECO:0000256" key="11">
    <source>
        <dbReference type="ARBA" id="ARBA00013254"/>
    </source>
</evidence>
<dbReference type="PROSITE" id="PS01173">
    <property type="entry name" value="LIPASE_GDXG_HIS"/>
    <property type="match status" value="1"/>
</dbReference>
<evidence type="ECO:0000256" key="4">
    <source>
        <dbReference type="ARBA" id="ARBA00004345"/>
    </source>
</evidence>
<evidence type="ECO:0000256" key="37">
    <source>
        <dbReference type="ARBA" id="ARBA00049208"/>
    </source>
</evidence>
<dbReference type="Pfam" id="PF06350">
    <property type="entry name" value="HSL_N"/>
    <property type="match status" value="1"/>
</dbReference>
<dbReference type="EnsemblMetazoa" id="SSS_8501s_mrna">
    <property type="protein sequence ID" value="KAF7491038.1"/>
    <property type="gene ID" value="SSS_8501"/>
</dbReference>
<dbReference type="EMBL" id="WVUK01000062">
    <property type="protein sequence ID" value="KAF7491038.1"/>
    <property type="molecule type" value="Genomic_DNA"/>
</dbReference>
<dbReference type="UniPathway" id="UPA00256"/>
<comment type="catalytic activity">
    <reaction evidence="39">
        <text>2-(9Z-octadecenoyl)-glycerol + H2O = glycerol + (9Z)-octadecenoate + H(+)</text>
        <dbReference type="Rhea" id="RHEA:38491"/>
        <dbReference type="ChEBI" id="CHEBI:15377"/>
        <dbReference type="ChEBI" id="CHEBI:15378"/>
        <dbReference type="ChEBI" id="CHEBI:17754"/>
        <dbReference type="ChEBI" id="CHEBI:30823"/>
        <dbReference type="ChEBI" id="CHEBI:73990"/>
    </reaction>
    <physiologicalReaction direction="left-to-right" evidence="39">
        <dbReference type="Rhea" id="RHEA:38492"/>
    </physiologicalReaction>
</comment>
<evidence type="ECO:0000256" key="14">
    <source>
        <dbReference type="ARBA" id="ARBA00022490"/>
    </source>
</evidence>
<dbReference type="Gene3D" id="3.40.50.1820">
    <property type="entry name" value="alpha/beta hydrolase"/>
    <property type="match status" value="1"/>
</dbReference>
<name>A0A834VEQ7_SARSC</name>
<comment type="catalytic activity">
    <reaction evidence="2">
        <text>Hydrolyzes glycerol monoesters of long-chain fatty acids.</text>
        <dbReference type="EC" id="3.1.1.23"/>
    </reaction>
</comment>
<evidence type="ECO:0000256" key="33">
    <source>
        <dbReference type="ARBA" id="ARBA00048657"/>
    </source>
</evidence>
<keyword evidence="14" id="KW-0963">Cytoplasm</keyword>
<evidence type="ECO:0000256" key="16">
    <source>
        <dbReference type="ARBA" id="ARBA00022677"/>
    </source>
</evidence>
<comment type="catalytic activity">
    <reaction evidence="31">
        <text>a diacylglycerol + H2O = a monoacylglycerol + a fatty acid + H(+)</text>
        <dbReference type="Rhea" id="RHEA:32731"/>
        <dbReference type="ChEBI" id="CHEBI:15377"/>
        <dbReference type="ChEBI" id="CHEBI:15378"/>
        <dbReference type="ChEBI" id="CHEBI:17408"/>
        <dbReference type="ChEBI" id="CHEBI:18035"/>
        <dbReference type="ChEBI" id="CHEBI:28868"/>
        <dbReference type="EC" id="3.1.1.79"/>
    </reaction>
</comment>
<evidence type="ECO:0000256" key="1">
    <source>
        <dbReference type="ARBA" id="ARBA00000803"/>
    </source>
</evidence>
<dbReference type="PANTHER" id="PTHR23025:SF3">
    <property type="entry name" value="HORMONE-SENSITIVE LIPASE"/>
    <property type="match status" value="1"/>
</dbReference>
<keyword evidence="17" id="KW-0378">Hydrolase</keyword>
<evidence type="ECO:0000256" key="10">
    <source>
        <dbReference type="ARBA" id="ARBA00013088"/>
    </source>
</evidence>
<evidence type="ECO:0000256" key="25">
    <source>
        <dbReference type="ARBA" id="ARBA00031112"/>
    </source>
</evidence>
<evidence type="ECO:0000256" key="2">
    <source>
        <dbReference type="ARBA" id="ARBA00001613"/>
    </source>
</evidence>
<evidence type="ECO:0000256" key="19">
    <source>
        <dbReference type="ARBA" id="ARBA00023098"/>
    </source>
</evidence>
<dbReference type="EC" id="3.1.1.23" evidence="11"/>
<evidence type="ECO:0000256" key="20">
    <source>
        <dbReference type="ARBA" id="ARBA00023136"/>
    </source>
</evidence>
<dbReference type="OrthoDB" id="6413688at2759"/>
<dbReference type="InterPro" id="IPR029058">
    <property type="entry name" value="AB_hydrolase_fold"/>
</dbReference>
<evidence type="ECO:0000256" key="32">
    <source>
        <dbReference type="ARBA" id="ARBA00048386"/>
    </source>
</evidence>
<comment type="subunit">
    <text evidence="26">Monomer and homodimer. Interacts with CAVIN1 in the adipocyte cytoplasm. Interacts with PLIN5.</text>
</comment>
<comment type="pathway">
    <text evidence="8">Lipid metabolism.</text>
</comment>
<dbReference type="GO" id="GO:0004806">
    <property type="term" value="F:triacylglycerol lipase activity"/>
    <property type="evidence" value="ECO:0007669"/>
    <property type="project" value="TreeGrafter"/>
</dbReference>
<dbReference type="GO" id="GO:0005829">
    <property type="term" value="C:cytosol"/>
    <property type="evidence" value="ECO:0007669"/>
    <property type="project" value="UniProtKB-SubCell"/>
</dbReference>
<proteinExistence type="inferred from homology"/>
<evidence type="ECO:0000256" key="35">
    <source>
        <dbReference type="ARBA" id="ARBA00049053"/>
    </source>
</evidence>
<evidence type="ECO:0000256" key="12">
    <source>
        <dbReference type="ARBA" id="ARBA00015845"/>
    </source>
</evidence>
<evidence type="ECO:0000256" key="29">
    <source>
        <dbReference type="ARBA" id="ARBA00047476"/>
    </source>
</evidence>